<evidence type="ECO:0000256" key="1">
    <source>
        <dbReference type="SAM" id="Coils"/>
    </source>
</evidence>
<dbReference type="GO" id="GO:0034464">
    <property type="term" value="C:BBSome"/>
    <property type="evidence" value="ECO:0007669"/>
    <property type="project" value="TreeGrafter"/>
</dbReference>
<keyword evidence="1" id="KW-0175">Coiled coil</keyword>
<gene>
    <name evidence="6" type="ORF">BEMITA_LOCUS2860</name>
</gene>
<proteinExistence type="predicted"/>
<dbReference type="GO" id="GO:0043005">
    <property type="term" value="C:neuron projection"/>
    <property type="evidence" value="ECO:0007669"/>
    <property type="project" value="TreeGrafter"/>
</dbReference>
<feature type="domain" description="BBS7 beta-propeller" evidence="5">
    <location>
        <begin position="19"/>
        <end position="325"/>
    </location>
</feature>
<dbReference type="Pfam" id="PF23349">
    <property type="entry name" value="BBS7_hp"/>
    <property type="match status" value="1"/>
</dbReference>
<reference evidence="6" key="1">
    <citation type="submission" date="2021-12" db="EMBL/GenBank/DDBJ databases">
        <authorList>
            <person name="King R."/>
        </authorList>
    </citation>
    <scope>NUCLEOTIDE SEQUENCE</scope>
</reference>
<dbReference type="Pfam" id="PF23360">
    <property type="entry name" value="BBS7_GAE"/>
    <property type="match status" value="1"/>
</dbReference>
<dbReference type="InterPro" id="IPR056334">
    <property type="entry name" value="BBS7_GAE_dom"/>
</dbReference>
<dbReference type="InterPro" id="IPR036322">
    <property type="entry name" value="WD40_repeat_dom_sf"/>
</dbReference>
<evidence type="ECO:0008006" key="8">
    <source>
        <dbReference type="Google" id="ProtNLM"/>
    </source>
</evidence>
<dbReference type="InterPro" id="IPR056332">
    <property type="entry name" value="Beta-prop_BBS7"/>
</dbReference>
<sequence length="727" mass="80864">MNLVRVDYTLVGLTDSHCMKLLPTATPKSAQKVVIGDQNGTVQEFYFKKGEIQQVFKTLPGPPISRIALGGALGSIQDKIFVAAKNEVRGYSKKGKLFLNFDTNRTEDIKHMFISGSDLLVSGDHVLNHYNDCKEVAEFMCSDGIMDIIGLYGRKGSPLSVLIGSKASELLVLDKSALSCKYSLPSPPTVFHLFNNDGGPTKNLITVGFQDGQIALYQVPLGGPLVTKWILQNEKERGEVSCIHFYNITNEETPDLIVGRQDGSIEVYSIPEQDDLINLAPFPVEKFSYVCNESILSVQGGVVGNAGFDEILVTTHTGWLFGLTTEVVDKQTVGPNETSSSHIGVSQKEKLKVARLRAEIDEIEGKVAKEREKYQNLTQADSDGLSTIPPLSIRDKLTFCKEDTSYQLTLEVETTIDNVLVQADLPIELMDIDKNSAVVSHSACDAESGNCVLATYRCQINTTRLELRFKTTEGQSGMMRVYITPLVHPKCCSVRQYHIKPLSHHARIHNHETLREYHALSLKGTFSLLEIHSWISQCLPEVPEKLPVEDKISYVFQSVSVGTVLFCEFRRGEAEFKSNNVSTIAIIKDVITKEATAKRIKLEISCSVMENCMRETLRLIFPLLEETASLTKQKELLGALKDMEAGGPEFSPECLTKKYRAIVNNQKEITEKINKNPDLLPKLTGILQSLHRDWVKLRGMSSSAALNLNDMLASNMNIEFLFNLFCV</sequence>
<dbReference type="GO" id="GO:0008104">
    <property type="term" value="P:intracellular protein localization"/>
    <property type="evidence" value="ECO:0007669"/>
    <property type="project" value="TreeGrafter"/>
</dbReference>
<dbReference type="EMBL" id="OU963871">
    <property type="protein sequence ID" value="CAH0383407.1"/>
    <property type="molecule type" value="Genomic_DNA"/>
</dbReference>
<dbReference type="Pfam" id="PF23743">
    <property type="entry name" value="Beta-prop_BBS7"/>
    <property type="match status" value="1"/>
</dbReference>
<dbReference type="PANTHER" id="PTHR16074">
    <property type="entry name" value="BARDET-BIEDL SYNDROME 7 PROTEIN"/>
    <property type="match status" value="1"/>
</dbReference>
<evidence type="ECO:0000259" key="2">
    <source>
        <dbReference type="Pfam" id="PF23349"/>
    </source>
</evidence>
<evidence type="ECO:0000259" key="4">
    <source>
        <dbReference type="Pfam" id="PF23361"/>
    </source>
</evidence>
<feature type="coiled-coil region" evidence="1">
    <location>
        <begin position="346"/>
        <end position="380"/>
    </location>
</feature>
<dbReference type="AlphaFoldDB" id="A0A9P0A3Q5"/>
<dbReference type="GO" id="GO:0060271">
    <property type="term" value="P:cilium assembly"/>
    <property type="evidence" value="ECO:0007669"/>
    <property type="project" value="TreeGrafter"/>
</dbReference>
<dbReference type="InterPro" id="IPR015943">
    <property type="entry name" value="WD40/YVTN_repeat-like_dom_sf"/>
</dbReference>
<name>A0A9P0A3Q5_BEMTA</name>
<dbReference type="Gene3D" id="2.130.10.10">
    <property type="entry name" value="YVTN repeat-like/Quinoprotein amine dehydrogenase"/>
    <property type="match status" value="1"/>
</dbReference>
<keyword evidence="7" id="KW-1185">Reference proteome</keyword>
<feature type="domain" description="BBS7 helical hairpin" evidence="2">
    <location>
        <begin position="610"/>
        <end position="725"/>
    </location>
</feature>
<dbReference type="PANTHER" id="PTHR16074:SF4">
    <property type="entry name" value="BARDET-BIEDL SYNDROME 7 PROTEIN"/>
    <property type="match status" value="1"/>
</dbReference>
<dbReference type="GO" id="GO:0016020">
    <property type="term" value="C:membrane"/>
    <property type="evidence" value="ECO:0007669"/>
    <property type="project" value="TreeGrafter"/>
</dbReference>
<dbReference type="InterPro" id="IPR056333">
    <property type="entry name" value="BBS7_pf_dom"/>
</dbReference>
<dbReference type="GO" id="GO:0005930">
    <property type="term" value="C:axoneme"/>
    <property type="evidence" value="ECO:0007669"/>
    <property type="project" value="TreeGrafter"/>
</dbReference>
<dbReference type="Pfam" id="PF23361">
    <property type="entry name" value="BBS7_pf"/>
    <property type="match status" value="1"/>
</dbReference>
<dbReference type="SUPFAM" id="SSF50978">
    <property type="entry name" value="WD40 repeat-like"/>
    <property type="match status" value="1"/>
</dbReference>
<evidence type="ECO:0000259" key="5">
    <source>
        <dbReference type="Pfam" id="PF23743"/>
    </source>
</evidence>
<accession>A0A9P0A3Q5</accession>
<evidence type="ECO:0000259" key="3">
    <source>
        <dbReference type="Pfam" id="PF23360"/>
    </source>
</evidence>
<evidence type="ECO:0000313" key="6">
    <source>
        <dbReference type="EMBL" id="CAH0383407.1"/>
    </source>
</evidence>
<protein>
    <recommendedName>
        <fullName evidence="8">Bardet-Biedl syndrome 7</fullName>
    </recommendedName>
</protein>
<feature type="domain" description="BBS7 platform" evidence="4">
    <location>
        <begin position="505"/>
        <end position="606"/>
    </location>
</feature>
<dbReference type="GO" id="GO:0036064">
    <property type="term" value="C:ciliary basal body"/>
    <property type="evidence" value="ECO:0007669"/>
    <property type="project" value="TreeGrafter"/>
</dbReference>
<dbReference type="InterPro" id="IPR056335">
    <property type="entry name" value="BBS7_hairpin"/>
</dbReference>
<evidence type="ECO:0000313" key="7">
    <source>
        <dbReference type="Proteomes" id="UP001152759"/>
    </source>
</evidence>
<dbReference type="Proteomes" id="UP001152759">
    <property type="component" value="Chromosome 10"/>
</dbReference>
<organism evidence="6 7">
    <name type="scientific">Bemisia tabaci</name>
    <name type="common">Sweetpotato whitefly</name>
    <name type="synonym">Aleurodes tabaci</name>
    <dbReference type="NCBI Taxonomy" id="7038"/>
    <lineage>
        <taxon>Eukaryota</taxon>
        <taxon>Metazoa</taxon>
        <taxon>Ecdysozoa</taxon>
        <taxon>Arthropoda</taxon>
        <taxon>Hexapoda</taxon>
        <taxon>Insecta</taxon>
        <taxon>Pterygota</taxon>
        <taxon>Neoptera</taxon>
        <taxon>Paraneoptera</taxon>
        <taxon>Hemiptera</taxon>
        <taxon>Sternorrhyncha</taxon>
        <taxon>Aleyrodoidea</taxon>
        <taxon>Aleyrodidae</taxon>
        <taxon>Aleyrodinae</taxon>
        <taxon>Bemisia</taxon>
    </lineage>
</organism>
<feature type="domain" description="BBS7 GAE" evidence="3">
    <location>
        <begin position="389"/>
        <end position="497"/>
    </location>
</feature>